<gene>
    <name evidence="3" type="ORF">SAMN04489867_3027</name>
</gene>
<feature type="region of interest" description="Disordered" evidence="1">
    <location>
        <begin position="1"/>
        <end position="21"/>
    </location>
</feature>
<name>A0A1H0TXN3_9MICO</name>
<protein>
    <submittedName>
        <fullName evidence="3">Uncharacterized protein</fullName>
    </submittedName>
</protein>
<feature type="transmembrane region" description="Helical" evidence="2">
    <location>
        <begin position="131"/>
        <end position="151"/>
    </location>
</feature>
<dbReference type="STRING" id="443156.SAMN04489867_3027"/>
<sequence length="190" mass="19198">MLSNMESSLRPEPEDPRSALAAADQARERLAAALRLPTGLFPALAVAVAVQVGAAAYGIADQSTSGLAIALGGAALFLATAAVLLTRFRNANGVRVDGLASTIILGTGTVSTSVYLATFAAATWAAFEAQWWLVALAAAAGGAAYSFSAHLWWRAYRDDPASRAGGASPRLLAALAVVACLGAVALVVGS</sequence>
<keyword evidence="2" id="KW-0472">Membrane</keyword>
<feature type="transmembrane region" description="Helical" evidence="2">
    <location>
        <begin position="66"/>
        <end position="86"/>
    </location>
</feature>
<evidence type="ECO:0000256" key="2">
    <source>
        <dbReference type="SAM" id="Phobius"/>
    </source>
</evidence>
<accession>A0A1H0TXN3</accession>
<evidence type="ECO:0000313" key="4">
    <source>
        <dbReference type="Proteomes" id="UP000199077"/>
    </source>
</evidence>
<evidence type="ECO:0000313" key="3">
    <source>
        <dbReference type="EMBL" id="SDP58719.1"/>
    </source>
</evidence>
<organism evidence="3 4">
    <name type="scientific">Pedococcus dokdonensis</name>
    <dbReference type="NCBI Taxonomy" id="443156"/>
    <lineage>
        <taxon>Bacteria</taxon>
        <taxon>Bacillati</taxon>
        <taxon>Actinomycetota</taxon>
        <taxon>Actinomycetes</taxon>
        <taxon>Micrococcales</taxon>
        <taxon>Intrasporangiaceae</taxon>
        <taxon>Pedococcus</taxon>
    </lineage>
</organism>
<feature type="transmembrane region" description="Helical" evidence="2">
    <location>
        <begin position="171"/>
        <end position="189"/>
    </location>
</feature>
<feature type="transmembrane region" description="Helical" evidence="2">
    <location>
        <begin position="39"/>
        <end position="60"/>
    </location>
</feature>
<keyword evidence="2" id="KW-1133">Transmembrane helix</keyword>
<dbReference type="AlphaFoldDB" id="A0A1H0TXN3"/>
<reference evidence="4" key="1">
    <citation type="submission" date="2016-10" db="EMBL/GenBank/DDBJ databases">
        <authorList>
            <person name="Varghese N."/>
            <person name="Submissions S."/>
        </authorList>
    </citation>
    <scope>NUCLEOTIDE SEQUENCE [LARGE SCALE GENOMIC DNA]</scope>
    <source>
        <strain evidence="4">DSM 22329</strain>
    </source>
</reference>
<feature type="transmembrane region" description="Helical" evidence="2">
    <location>
        <begin position="98"/>
        <end position="125"/>
    </location>
</feature>
<dbReference type="Proteomes" id="UP000199077">
    <property type="component" value="Chromosome I"/>
</dbReference>
<evidence type="ECO:0000256" key="1">
    <source>
        <dbReference type="SAM" id="MobiDB-lite"/>
    </source>
</evidence>
<dbReference type="EMBL" id="LT629711">
    <property type="protein sequence ID" value="SDP58719.1"/>
    <property type="molecule type" value="Genomic_DNA"/>
</dbReference>
<keyword evidence="2" id="KW-0812">Transmembrane</keyword>
<keyword evidence="4" id="KW-1185">Reference proteome</keyword>
<proteinExistence type="predicted"/>